<proteinExistence type="predicted"/>
<keyword evidence="1" id="KW-0472">Membrane</keyword>
<reference evidence="3 4" key="1">
    <citation type="journal article" date="2012" name="Proc. Natl. Acad. Sci. U.S.A.">
        <title>Comparative genomics of Ceriporiopsis subvermispora and Phanerochaete chrysosporium provide insight into selective ligninolysis.</title>
        <authorList>
            <person name="Fernandez-Fueyo E."/>
            <person name="Ruiz-Duenas F.J."/>
            <person name="Ferreira P."/>
            <person name="Floudas D."/>
            <person name="Hibbett D.S."/>
            <person name="Canessa P."/>
            <person name="Larrondo L.F."/>
            <person name="James T.Y."/>
            <person name="Seelenfreund D."/>
            <person name="Lobos S."/>
            <person name="Polanco R."/>
            <person name="Tello M."/>
            <person name="Honda Y."/>
            <person name="Watanabe T."/>
            <person name="Watanabe T."/>
            <person name="Ryu J.S."/>
            <person name="Kubicek C.P."/>
            <person name="Schmoll M."/>
            <person name="Gaskell J."/>
            <person name="Hammel K.E."/>
            <person name="St John F.J."/>
            <person name="Vanden Wymelenberg A."/>
            <person name="Sabat G."/>
            <person name="Splinter BonDurant S."/>
            <person name="Syed K."/>
            <person name="Yadav J.S."/>
            <person name="Doddapaneni H."/>
            <person name="Subramanian V."/>
            <person name="Lavin J.L."/>
            <person name="Oguiza J.A."/>
            <person name="Perez G."/>
            <person name="Pisabarro A.G."/>
            <person name="Ramirez L."/>
            <person name="Santoyo F."/>
            <person name="Master E."/>
            <person name="Coutinho P.M."/>
            <person name="Henrissat B."/>
            <person name="Lombard V."/>
            <person name="Magnuson J.K."/>
            <person name="Kuees U."/>
            <person name="Hori C."/>
            <person name="Igarashi K."/>
            <person name="Samejima M."/>
            <person name="Held B.W."/>
            <person name="Barry K.W."/>
            <person name="LaButti K.M."/>
            <person name="Lapidus A."/>
            <person name="Lindquist E.A."/>
            <person name="Lucas S.M."/>
            <person name="Riley R."/>
            <person name="Salamov A.A."/>
            <person name="Hoffmeister D."/>
            <person name="Schwenk D."/>
            <person name="Hadar Y."/>
            <person name="Yarden O."/>
            <person name="de Vries R.P."/>
            <person name="Wiebenga A."/>
            <person name="Stenlid J."/>
            <person name="Eastwood D."/>
            <person name="Grigoriev I.V."/>
            <person name="Berka R.M."/>
            <person name="Blanchette R.A."/>
            <person name="Kersten P."/>
            <person name="Martinez A.T."/>
            <person name="Vicuna R."/>
            <person name="Cullen D."/>
        </authorList>
    </citation>
    <scope>NUCLEOTIDE SEQUENCE [LARGE SCALE GENOMIC DNA]</scope>
    <source>
        <strain evidence="3 4">B</strain>
    </source>
</reference>
<dbReference type="EMBL" id="KB445808">
    <property type="protein sequence ID" value="EMD32961.1"/>
    <property type="molecule type" value="Genomic_DNA"/>
</dbReference>
<gene>
    <name evidence="3" type="ORF">CERSUDRAFT_77017</name>
</gene>
<dbReference type="OrthoDB" id="2749098at2759"/>
<organism evidence="3 4">
    <name type="scientific">Ceriporiopsis subvermispora (strain B)</name>
    <name type="common">White-rot fungus</name>
    <name type="synonym">Gelatoporia subvermispora</name>
    <dbReference type="NCBI Taxonomy" id="914234"/>
    <lineage>
        <taxon>Eukaryota</taxon>
        <taxon>Fungi</taxon>
        <taxon>Dikarya</taxon>
        <taxon>Basidiomycota</taxon>
        <taxon>Agaricomycotina</taxon>
        <taxon>Agaricomycetes</taxon>
        <taxon>Polyporales</taxon>
        <taxon>Gelatoporiaceae</taxon>
        <taxon>Gelatoporia</taxon>
    </lineage>
</organism>
<feature type="transmembrane region" description="Helical" evidence="1">
    <location>
        <begin position="195"/>
        <end position="214"/>
    </location>
</feature>
<dbReference type="Pfam" id="PF20151">
    <property type="entry name" value="DUF6533"/>
    <property type="match status" value="1"/>
</dbReference>
<evidence type="ECO:0000256" key="1">
    <source>
        <dbReference type="SAM" id="Phobius"/>
    </source>
</evidence>
<keyword evidence="1" id="KW-1133">Transmembrane helix</keyword>
<dbReference type="AlphaFoldDB" id="M2R267"/>
<dbReference type="Proteomes" id="UP000016930">
    <property type="component" value="Unassembled WGS sequence"/>
</dbReference>
<evidence type="ECO:0000259" key="2">
    <source>
        <dbReference type="Pfam" id="PF20151"/>
    </source>
</evidence>
<feature type="transmembrane region" description="Helical" evidence="1">
    <location>
        <begin position="29"/>
        <end position="49"/>
    </location>
</feature>
<name>M2R267_CERS8</name>
<feature type="domain" description="DUF6533" evidence="2">
    <location>
        <begin position="16"/>
        <end position="45"/>
    </location>
</feature>
<keyword evidence="4" id="KW-1185">Reference proteome</keyword>
<sequence>MLMERWLLRSFLLYSSISREAKFIWGRKINAVTLLFYLNRWTIFLWAVANTTNFVPIYTVQGCAAVIDYSYVLAILLAMIWAGIRVYAISAGSWPLALLVGTLAMVPAGTNIYLNLIKSMISVGVEPFLGVECSENFNVSDAVFNDLPITDRSCAIAAEVIVLLITWYKTWSVKRSADQTGISTPLATMLLKDGTFYFVVLLILSIVQMVGWVTGVKTYFTTPQVAHEHASSASQTSGRPSFVRTLATIAGSGRFASFVDNMGAELVLGDDDPHNVIPQGTRPYSSDCTSMEDESEFGTDNEEGCMAYVAGDPEIGVRRSQAAVVGCEPIVHAI</sequence>
<dbReference type="HOGENOM" id="CLU_053360_1_0_1"/>
<feature type="transmembrane region" description="Helical" evidence="1">
    <location>
        <begin position="96"/>
        <end position="114"/>
    </location>
</feature>
<accession>M2R267</accession>
<protein>
    <recommendedName>
        <fullName evidence="2">DUF6533 domain-containing protein</fullName>
    </recommendedName>
</protein>
<dbReference type="InterPro" id="IPR045340">
    <property type="entry name" value="DUF6533"/>
</dbReference>
<evidence type="ECO:0000313" key="3">
    <source>
        <dbReference type="EMBL" id="EMD32961.1"/>
    </source>
</evidence>
<keyword evidence="1" id="KW-0812">Transmembrane</keyword>
<evidence type="ECO:0000313" key="4">
    <source>
        <dbReference type="Proteomes" id="UP000016930"/>
    </source>
</evidence>
<feature type="transmembrane region" description="Helical" evidence="1">
    <location>
        <begin position="69"/>
        <end position="89"/>
    </location>
</feature>